<dbReference type="RefSeq" id="WP_274838374.1">
    <property type="nucleotide sequence ID" value="NZ_JARCJE010000009.1"/>
</dbReference>
<keyword evidence="1" id="KW-0223">Dioxygenase</keyword>
<organism evidence="1 2">
    <name type="scientific">Phaeobacter gallaeciensis</name>
    <dbReference type="NCBI Taxonomy" id="60890"/>
    <lineage>
        <taxon>Bacteria</taxon>
        <taxon>Pseudomonadati</taxon>
        <taxon>Pseudomonadota</taxon>
        <taxon>Alphaproteobacteria</taxon>
        <taxon>Rhodobacterales</taxon>
        <taxon>Roseobacteraceae</taxon>
        <taxon>Phaeobacter</taxon>
    </lineage>
</organism>
<evidence type="ECO:0000313" key="2">
    <source>
        <dbReference type="Proteomes" id="UP001218364"/>
    </source>
</evidence>
<dbReference type="Gene3D" id="2.60.120.620">
    <property type="entry name" value="q2cbj1_9rhob like domain"/>
    <property type="match status" value="1"/>
</dbReference>
<keyword evidence="1" id="KW-0560">Oxidoreductase</keyword>
<accession>A0ABD4XEA2</accession>
<dbReference type="GO" id="GO:0051213">
    <property type="term" value="F:dioxygenase activity"/>
    <property type="evidence" value="ECO:0007669"/>
    <property type="project" value="UniProtKB-KW"/>
</dbReference>
<sequence length="268" mass="30247">MTTHSQITKTAECSNCKSGCSPCQSQTGFLSPSDTAIRMLSPVTLAKDGFEVANLQALTGEEFQKVQQQEYASCKPGENTQNKLARKTRWGAYSCDAFTWHDRGTYSLPADLNPEEAGAIRRFEQLDEAFLRHPVTEELFRSVFHNWGFEKSSYEQLYQVQLSAIRYEPTIEAPAWPSPVAPHQDMVDGAIAVLHRTENIVGGLSRIYDLDKRPLVQMDLRMGDILFVRDAEVLHQVTPLMLEPGENWSAGKHAYRDVLLIRFQPVGR</sequence>
<dbReference type="Proteomes" id="UP001218364">
    <property type="component" value="Unassembled WGS sequence"/>
</dbReference>
<protein>
    <submittedName>
        <fullName evidence="1">2OG-Fe dioxygenase family protein</fullName>
    </submittedName>
</protein>
<reference evidence="1 2" key="1">
    <citation type="submission" date="2023-02" db="EMBL/GenBank/DDBJ databases">
        <title>Population genomics of bacteria associated with diatom.</title>
        <authorList>
            <person name="Xie J."/>
            <person name="Wang H."/>
        </authorList>
    </citation>
    <scope>NUCLEOTIDE SEQUENCE [LARGE SCALE GENOMIC DNA]</scope>
    <source>
        <strain evidence="1 2">PT47_8</strain>
    </source>
</reference>
<proteinExistence type="predicted"/>
<dbReference type="InterPro" id="IPR018724">
    <property type="entry name" value="2OG-Fe_dioxygenase"/>
</dbReference>
<dbReference type="EMBL" id="JARCJK010000012">
    <property type="protein sequence ID" value="MDE4167721.1"/>
    <property type="molecule type" value="Genomic_DNA"/>
</dbReference>
<evidence type="ECO:0000313" key="1">
    <source>
        <dbReference type="EMBL" id="MDE4167721.1"/>
    </source>
</evidence>
<comment type="caution">
    <text evidence="1">The sequence shown here is derived from an EMBL/GenBank/DDBJ whole genome shotgun (WGS) entry which is preliminary data.</text>
</comment>
<name>A0ABD4XEA2_9RHOB</name>
<dbReference type="AlphaFoldDB" id="A0ABD4XEA2"/>
<dbReference type="Pfam" id="PF10014">
    <property type="entry name" value="2OG-Fe_Oxy_2"/>
    <property type="match status" value="1"/>
</dbReference>
<gene>
    <name evidence="1" type="ORF">PXK24_18660</name>
</gene>